<proteinExistence type="predicted"/>
<sequence>MIIIIGKTVVSNLSKIREAVKRIKYFGTSESEASQSDTTQNSQKIISCKYNY</sequence>
<evidence type="ECO:0000313" key="1">
    <source>
        <dbReference type="EMBL" id="AHH07773.1"/>
    </source>
</evidence>
<dbReference type="AlphaFoldDB" id="W5SM81"/>
<name>W5SM81_9SPIR</name>
<keyword evidence="1" id="KW-0614">Plasmid</keyword>
<gene>
    <name evidence="1" type="ORF">BCD_1707</name>
</gene>
<accession>W5SM81</accession>
<protein>
    <submittedName>
        <fullName evidence="1">Variable major protein</fullName>
    </submittedName>
</protein>
<dbReference type="HOGENOM" id="CLU_3077380_0_0_12"/>
<dbReference type="EMBL" id="CP004335">
    <property type="protein sequence ID" value="AHH07773.1"/>
    <property type="molecule type" value="Genomic_DNA"/>
</dbReference>
<geneLocation type="plasmid" evidence="1">
    <name>unnamed</name>
</geneLocation>
<organism evidence="1">
    <name type="scientific">Borrelia crocidurae DOU</name>
    <dbReference type="NCBI Taxonomy" id="1293575"/>
    <lineage>
        <taxon>Bacteria</taxon>
        <taxon>Pseudomonadati</taxon>
        <taxon>Spirochaetota</taxon>
        <taxon>Spirochaetia</taxon>
        <taxon>Spirochaetales</taxon>
        <taxon>Borreliaceae</taxon>
        <taxon>Borrelia</taxon>
    </lineage>
</organism>
<reference evidence="1" key="1">
    <citation type="submission" date="2013-02" db="EMBL/GenBank/DDBJ databases">
        <title>Comparative genomics of Borrelia species.</title>
        <authorList>
            <person name="Schwan T.G."/>
            <person name="Raffel S.J."/>
            <person name="Porcella S.F."/>
        </authorList>
    </citation>
    <scope>NUCLEOTIDE SEQUENCE</scope>
    <source>
        <strain evidence="1">DOU</strain>
        <plasmid evidence="1">unnamed</plasmid>
    </source>
</reference>